<organism evidence="2 3">
    <name type="scientific">Setaria viridis</name>
    <name type="common">Green bristlegrass</name>
    <name type="synonym">Setaria italica subsp. viridis</name>
    <dbReference type="NCBI Taxonomy" id="4556"/>
    <lineage>
        <taxon>Eukaryota</taxon>
        <taxon>Viridiplantae</taxon>
        <taxon>Streptophyta</taxon>
        <taxon>Embryophyta</taxon>
        <taxon>Tracheophyta</taxon>
        <taxon>Spermatophyta</taxon>
        <taxon>Magnoliopsida</taxon>
        <taxon>Liliopsida</taxon>
        <taxon>Poales</taxon>
        <taxon>Poaceae</taxon>
        <taxon>PACMAD clade</taxon>
        <taxon>Panicoideae</taxon>
        <taxon>Panicodae</taxon>
        <taxon>Paniceae</taxon>
        <taxon>Cenchrinae</taxon>
        <taxon>Setaria</taxon>
    </lineage>
</organism>
<keyword evidence="1" id="KW-0732">Signal</keyword>
<feature type="chain" id="PRO_5020191473" description="Bifunctional inhibitor/plant lipid transfer protein/seed storage helical domain-containing protein" evidence="1">
    <location>
        <begin position="30"/>
        <end position="93"/>
    </location>
</feature>
<dbReference type="Proteomes" id="UP000298652">
    <property type="component" value="Chromosome 8"/>
</dbReference>
<evidence type="ECO:0000256" key="1">
    <source>
        <dbReference type="SAM" id="SignalP"/>
    </source>
</evidence>
<dbReference type="Gramene" id="TKV99352">
    <property type="protein sequence ID" value="TKV99352"/>
    <property type="gene ID" value="SEVIR_8G037600v2"/>
</dbReference>
<accession>A0A4U6TF85</accession>
<gene>
    <name evidence="2" type="ORF">SEVIR_8G037600v2</name>
</gene>
<dbReference type="EMBL" id="CM016559">
    <property type="protein sequence ID" value="TKV99352.1"/>
    <property type="molecule type" value="Genomic_DNA"/>
</dbReference>
<proteinExistence type="predicted"/>
<evidence type="ECO:0008006" key="4">
    <source>
        <dbReference type="Google" id="ProtNLM"/>
    </source>
</evidence>
<evidence type="ECO:0000313" key="3">
    <source>
        <dbReference type="Proteomes" id="UP000298652"/>
    </source>
</evidence>
<protein>
    <recommendedName>
        <fullName evidence="4">Bifunctional inhibitor/plant lipid transfer protein/seed storage helical domain-containing protein</fullName>
    </recommendedName>
</protein>
<sequence length="93" mass="9608">MARPLRTTTAAVIVYAVLVLLSVSPPAVAGQQQSCGTDCSNACQVYAEATCRGVASNSNSCLTVEQCKLQVFQPCVIVCLNGCNNGKPPLGTC</sequence>
<keyword evidence="3" id="KW-1185">Reference proteome</keyword>
<dbReference type="AlphaFoldDB" id="A0A4U6TF85"/>
<feature type="signal peptide" evidence="1">
    <location>
        <begin position="1"/>
        <end position="29"/>
    </location>
</feature>
<evidence type="ECO:0000313" key="2">
    <source>
        <dbReference type="EMBL" id="TKV99352.1"/>
    </source>
</evidence>
<name>A0A4U6TF85_SETVI</name>
<reference evidence="2" key="1">
    <citation type="submission" date="2019-03" db="EMBL/GenBank/DDBJ databases">
        <title>WGS assembly of Setaria viridis.</title>
        <authorList>
            <person name="Huang P."/>
            <person name="Jenkins J."/>
            <person name="Grimwood J."/>
            <person name="Barry K."/>
            <person name="Healey A."/>
            <person name="Mamidi S."/>
            <person name="Sreedasyam A."/>
            <person name="Shu S."/>
            <person name="Feldman M."/>
            <person name="Wu J."/>
            <person name="Yu Y."/>
            <person name="Chen C."/>
            <person name="Johnson J."/>
            <person name="Rokhsar D."/>
            <person name="Baxter I."/>
            <person name="Schmutz J."/>
            <person name="Brutnell T."/>
            <person name="Kellogg E."/>
        </authorList>
    </citation>
    <scope>NUCLEOTIDE SEQUENCE [LARGE SCALE GENOMIC DNA]</scope>
</reference>